<evidence type="ECO:0008006" key="3">
    <source>
        <dbReference type="Google" id="ProtNLM"/>
    </source>
</evidence>
<evidence type="ECO:0000313" key="1">
    <source>
        <dbReference type="EMBL" id="MBL6457831.1"/>
    </source>
</evidence>
<dbReference type="Gene3D" id="3.90.550.10">
    <property type="entry name" value="Spore Coat Polysaccharide Biosynthesis Protein SpsA, Chain A"/>
    <property type="match status" value="1"/>
</dbReference>
<dbReference type="SUPFAM" id="SSF53448">
    <property type="entry name" value="Nucleotide-diphospho-sugar transferases"/>
    <property type="match status" value="1"/>
</dbReference>
<dbReference type="InterPro" id="IPR029044">
    <property type="entry name" value="Nucleotide-diphossugar_trans"/>
</dbReference>
<evidence type="ECO:0000313" key="2">
    <source>
        <dbReference type="Proteomes" id="UP000606490"/>
    </source>
</evidence>
<keyword evidence="2" id="KW-1185">Reference proteome</keyword>
<accession>A0ABS1V832</accession>
<name>A0ABS1V832_9PROT</name>
<comment type="caution">
    <text evidence="1">The sequence shown here is derived from an EMBL/GenBank/DDBJ whole genome shotgun (WGS) entry which is preliminary data.</text>
</comment>
<dbReference type="PANTHER" id="PTHR43179">
    <property type="entry name" value="RHAMNOSYLTRANSFERASE WBBL"/>
    <property type="match status" value="1"/>
</dbReference>
<dbReference type="RefSeq" id="WP_202827569.1">
    <property type="nucleotide sequence ID" value="NZ_JAEUXJ010000010.1"/>
</dbReference>
<reference evidence="1 2" key="1">
    <citation type="submission" date="2021-01" db="EMBL/GenBank/DDBJ databases">
        <title>Belnapia mucosa sp. nov. and Belnapia arida sp. nov., isolated from the Tabernas Desert (Almeria, Spain).</title>
        <authorList>
            <person name="Molina-Menor E."/>
            <person name="Vidal-Verdu A."/>
            <person name="Calonge A."/>
            <person name="Satari L."/>
            <person name="Pereto Magraner J."/>
            <person name="Porcar Miralles M."/>
        </authorList>
    </citation>
    <scope>NUCLEOTIDE SEQUENCE [LARGE SCALE GENOMIC DNA]</scope>
    <source>
        <strain evidence="1 2">T6</strain>
    </source>
</reference>
<dbReference type="EMBL" id="JAEUXJ010000010">
    <property type="protein sequence ID" value="MBL6457831.1"/>
    <property type="molecule type" value="Genomic_DNA"/>
</dbReference>
<protein>
    <recommendedName>
        <fullName evidence="3">Glycosyltransferase family 2 protein</fullName>
    </recommendedName>
</protein>
<proteinExistence type="predicted"/>
<sequence length="253" mass="29055">MFSLLNYDGNSDALLPDGTQHGVVVRCIPNSEGHGVGFAEGHNRIFRHTEPHDCFVLLNPDCIPQAGSIDALLARYATDATIALVEGRQWPFEHPKEYDSLTLQTPWASGAFCLIKSEFYKSIGGMDELYFLYLEDVDLSWQAWLSGYQVLYEPSAAVIHFTGGRFYRRDLVSNESFYSLRNFLIISRKFFGKEGEARARSMLRKMHDRQLITVAMRQYDLIDPLMIDGRYIDKTHRKVKIVGCNQFHEMRSK</sequence>
<dbReference type="PANTHER" id="PTHR43179:SF7">
    <property type="entry name" value="RHAMNOSYLTRANSFERASE WBBL"/>
    <property type="match status" value="1"/>
</dbReference>
<gene>
    <name evidence="1" type="ORF">JMJ55_21055</name>
</gene>
<organism evidence="1 2">
    <name type="scientific">Belnapia mucosa</name>
    <dbReference type="NCBI Taxonomy" id="2804532"/>
    <lineage>
        <taxon>Bacteria</taxon>
        <taxon>Pseudomonadati</taxon>
        <taxon>Pseudomonadota</taxon>
        <taxon>Alphaproteobacteria</taxon>
        <taxon>Acetobacterales</taxon>
        <taxon>Roseomonadaceae</taxon>
        <taxon>Belnapia</taxon>
    </lineage>
</organism>
<dbReference type="Proteomes" id="UP000606490">
    <property type="component" value="Unassembled WGS sequence"/>
</dbReference>